<keyword evidence="2" id="KW-1185">Reference proteome</keyword>
<dbReference type="Proteomes" id="UP000095767">
    <property type="component" value="Unassembled WGS sequence"/>
</dbReference>
<name>A0A1E5VUA1_9POAL</name>
<evidence type="ECO:0000313" key="1">
    <source>
        <dbReference type="EMBL" id="OEL28669.1"/>
    </source>
</evidence>
<comment type="caution">
    <text evidence="1">The sequence shown here is derived from an EMBL/GenBank/DDBJ whole genome shotgun (WGS) entry which is preliminary data.</text>
</comment>
<gene>
    <name evidence="1" type="ORF">BAE44_0010312</name>
</gene>
<evidence type="ECO:0000313" key="2">
    <source>
        <dbReference type="Proteomes" id="UP000095767"/>
    </source>
</evidence>
<feature type="non-terminal residue" evidence="1">
    <location>
        <position position="1"/>
    </location>
</feature>
<accession>A0A1E5VUA1</accession>
<dbReference type="EMBL" id="LWDX02029443">
    <property type="protein sequence ID" value="OEL28669.1"/>
    <property type="molecule type" value="Genomic_DNA"/>
</dbReference>
<protein>
    <submittedName>
        <fullName evidence="1">Uncharacterized protein</fullName>
    </submittedName>
</protein>
<organism evidence="1 2">
    <name type="scientific">Dichanthelium oligosanthes</name>
    <dbReference type="NCBI Taxonomy" id="888268"/>
    <lineage>
        <taxon>Eukaryota</taxon>
        <taxon>Viridiplantae</taxon>
        <taxon>Streptophyta</taxon>
        <taxon>Embryophyta</taxon>
        <taxon>Tracheophyta</taxon>
        <taxon>Spermatophyta</taxon>
        <taxon>Magnoliopsida</taxon>
        <taxon>Liliopsida</taxon>
        <taxon>Poales</taxon>
        <taxon>Poaceae</taxon>
        <taxon>PACMAD clade</taxon>
        <taxon>Panicoideae</taxon>
        <taxon>Panicodae</taxon>
        <taxon>Paniceae</taxon>
        <taxon>Dichantheliinae</taxon>
        <taxon>Dichanthelium</taxon>
    </lineage>
</organism>
<proteinExistence type="predicted"/>
<reference evidence="1 2" key="1">
    <citation type="submission" date="2016-09" db="EMBL/GenBank/DDBJ databases">
        <title>The draft genome of Dichanthelium oligosanthes: A C3 panicoid grass species.</title>
        <authorList>
            <person name="Studer A.J."/>
            <person name="Schnable J.C."/>
            <person name="Brutnell T.P."/>
        </authorList>
    </citation>
    <scope>NUCLEOTIDE SEQUENCE [LARGE SCALE GENOMIC DNA]</scope>
    <source>
        <strain evidence="2">cv. Kellogg 1175</strain>
        <tissue evidence="1">Leaf</tissue>
    </source>
</reference>
<dbReference type="AlphaFoldDB" id="A0A1E5VUA1"/>
<sequence length="56" mass="6493">LIVTDVSQQLYRENFAKSYSPKFIYPTRCSGQKYKQTPAVYSLDHLQPRTISNLVV</sequence>